<dbReference type="Gene3D" id="2.60.120.10">
    <property type="entry name" value="Jelly Rolls"/>
    <property type="match status" value="1"/>
</dbReference>
<evidence type="ECO:0000313" key="6">
    <source>
        <dbReference type="Proteomes" id="UP001160625"/>
    </source>
</evidence>
<dbReference type="CDD" id="cd00038">
    <property type="entry name" value="CAP_ED"/>
    <property type="match status" value="1"/>
</dbReference>
<dbReference type="InterPro" id="IPR012318">
    <property type="entry name" value="HTH_CRP"/>
</dbReference>
<dbReference type="RefSeq" id="WP_281043569.1">
    <property type="nucleotide sequence ID" value="NZ_JARYGZ010000001.1"/>
</dbReference>
<dbReference type="InterPro" id="IPR018490">
    <property type="entry name" value="cNMP-bd_dom_sf"/>
</dbReference>
<evidence type="ECO:0000259" key="4">
    <source>
        <dbReference type="PROSITE" id="PS51063"/>
    </source>
</evidence>
<evidence type="ECO:0000256" key="1">
    <source>
        <dbReference type="ARBA" id="ARBA00023015"/>
    </source>
</evidence>
<dbReference type="CDD" id="cd00092">
    <property type="entry name" value="HTH_CRP"/>
    <property type="match status" value="1"/>
</dbReference>
<evidence type="ECO:0000256" key="2">
    <source>
        <dbReference type="ARBA" id="ARBA00023125"/>
    </source>
</evidence>
<dbReference type="InterPro" id="IPR036390">
    <property type="entry name" value="WH_DNA-bd_sf"/>
</dbReference>
<keyword evidence="3" id="KW-0804">Transcription</keyword>
<dbReference type="SMART" id="SM00419">
    <property type="entry name" value="HTH_CRP"/>
    <property type="match status" value="1"/>
</dbReference>
<keyword evidence="1" id="KW-0805">Transcription regulation</keyword>
<evidence type="ECO:0000256" key="3">
    <source>
        <dbReference type="ARBA" id="ARBA00023163"/>
    </source>
</evidence>
<dbReference type="Gene3D" id="1.10.10.10">
    <property type="entry name" value="Winged helix-like DNA-binding domain superfamily/Winged helix DNA-binding domain"/>
    <property type="match status" value="1"/>
</dbReference>
<feature type="domain" description="HTH crp-type" evidence="4">
    <location>
        <begin position="145"/>
        <end position="219"/>
    </location>
</feature>
<dbReference type="InterPro" id="IPR000595">
    <property type="entry name" value="cNMP-bd_dom"/>
</dbReference>
<name>A0ABT6MZ12_9SPHN</name>
<proteinExistence type="predicted"/>
<gene>
    <name evidence="5" type="ORF">QGN17_05890</name>
</gene>
<evidence type="ECO:0000313" key="5">
    <source>
        <dbReference type="EMBL" id="MDH7638255.1"/>
    </source>
</evidence>
<reference evidence="5" key="1">
    <citation type="submission" date="2023-04" db="EMBL/GenBank/DDBJ databases">
        <title>Sphingomonas sp. MAHUQ-71 isolated from rice field.</title>
        <authorList>
            <person name="Huq M.A."/>
        </authorList>
    </citation>
    <scope>NUCLEOTIDE SEQUENCE</scope>
    <source>
        <strain evidence="5">MAHUQ-71</strain>
    </source>
</reference>
<sequence length="251" mass="27697">MSNFSRHRFSALADLAADEKAALAKLAGEPVFFYRNQVLRHEGDACPGLFVLFKGWVGSSIRLGDGNRQFLKVHMPGDVLGAPSLPLTHAADTLVALTDAKVGPVDLNELSAIFARFPRLGILFFLAAQEERIVLMDRLVSVGRLSANQRLATLLIHFHERLVAIDPRTGPEFELPLSQEQIGDIVSLTAVSVNRALRSLQHEGYIHRRGKIIDMADIIGLRNLASLPARHLQRNPSWLPRHSSLKDAPQG</sequence>
<protein>
    <submittedName>
        <fullName evidence="5">Crp/Fnr family transcriptional regulator</fullName>
    </submittedName>
</protein>
<dbReference type="PROSITE" id="PS51063">
    <property type="entry name" value="HTH_CRP_2"/>
    <property type="match status" value="1"/>
</dbReference>
<dbReference type="SUPFAM" id="SSF51206">
    <property type="entry name" value="cAMP-binding domain-like"/>
    <property type="match status" value="1"/>
</dbReference>
<dbReference type="Proteomes" id="UP001160625">
    <property type="component" value="Unassembled WGS sequence"/>
</dbReference>
<accession>A0ABT6MZ12</accession>
<keyword evidence="6" id="KW-1185">Reference proteome</keyword>
<dbReference type="Pfam" id="PF00027">
    <property type="entry name" value="cNMP_binding"/>
    <property type="match status" value="1"/>
</dbReference>
<comment type="caution">
    <text evidence="5">The sequence shown here is derived from an EMBL/GenBank/DDBJ whole genome shotgun (WGS) entry which is preliminary data.</text>
</comment>
<keyword evidence="2" id="KW-0238">DNA-binding</keyword>
<dbReference type="EMBL" id="JARYGZ010000001">
    <property type="protein sequence ID" value="MDH7638255.1"/>
    <property type="molecule type" value="Genomic_DNA"/>
</dbReference>
<dbReference type="InterPro" id="IPR014710">
    <property type="entry name" value="RmlC-like_jellyroll"/>
</dbReference>
<dbReference type="InterPro" id="IPR036388">
    <property type="entry name" value="WH-like_DNA-bd_sf"/>
</dbReference>
<dbReference type="SMART" id="SM00100">
    <property type="entry name" value="cNMP"/>
    <property type="match status" value="1"/>
</dbReference>
<dbReference type="SUPFAM" id="SSF46785">
    <property type="entry name" value="Winged helix' DNA-binding domain"/>
    <property type="match status" value="1"/>
</dbReference>
<organism evidence="5 6">
    <name type="scientific">Sphingomonas oryzagri</name>
    <dbReference type="NCBI Taxonomy" id="3042314"/>
    <lineage>
        <taxon>Bacteria</taxon>
        <taxon>Pseudomonadati</taxon>
        <taxon>Pseudomonadota</taxon>
        <taxon>Alphaproteobacteria</taxon>
        <taxon>Sphingomonadales</taxon>
        <taxon>Sphingomonadaceae</taxon>
        <taxon>Sphingomonas</taxon>
    </lineage>
</organism>
<dbReference type="Pfam" id="PF13545">
    <property type="entry name" value="HTH_Crp_2"/>
    <property type="match status" value="1"/>
</dbReference>